<evidence type="ECO:0000313" key="2">
    <source>
        <dbReference type="EMBL" id="PLB35234.1"/>
    </source>
</evidence>
<keyword evidence="3" id="KW-1185">Reference proteome</keyword>
<dbReference type="GeneID" id="36520952"/>
<proteinExistence type="predicted"/>
<gene>
    <name evidence="2" type="ORF">BDW47DRAFT_110709</name>
</gene>
<dbReference type="RefSeq" id="XP_024669246.1">
    <property type="nucleotide sequence ID" value="XM_024813792.1"/>
</dbReference>
<dbReference type="EMBL" id="KZ559165">
    <property type="protein sequence ID" value="PLB35234.1"/>
    <property type="molecule type" value="Genomic_DNA"/>
</dbReference>
<feature type="compositionally biased region" description="Polar residues" evidence="1">
    <location>
        <begin position="74"/>
        <end position="89"/>
    </location>
</feature>
<evidence type="ECO:0000256" key="1">
    <source>
        <dbReference type="SAM" id="MobiDB-lite"/>
    </source>
</evidence>
<organism evidence="2 3">
    <name type="scientific">Aspergillus candidus</name>
    <dbReference type="NCBI Taxonomy" id="41067"/>
    <lineage>
        <taxon>Eukaryota</taxon>
        <taxon>Fungi</taxon>
        <taxon>Dikarya</taxon>
        <taxon>Ascomycota</taxon>
        <taxon>Pezizomycotina</taxon>
        <taxon>Eurotiomycetes</taxon>
        <taxon>Eurotiomycetidae</taxon>
        <taxon>Eurotiales</taxon>
        <taxon>Aspergillaceae</taxon>
        <taxon>Aspergillus</taxon>
        <taxon>Aspergillus subgen. Circumdati</taxon>
    </lineage>
</organism>
<feature type="compositionally biased region" description="Basic and acidic residues" evidence="1">
    <location>
        <begin position="61"/>
        <end position="72"/>
    </location>
</feature>
<evidence type="ECO:0000313" key="3">
    <source>
        <dbReference type="Proteomes" id="UP000234585"/>
    </source>
</evidence>
<dbReference type="AlphaFoldDB" id="A0A2I2F3L6"/>
<accession>A0A2I2F3L6</accession>
<protein>
    <submittedName>
        <fullName evidence="2">Uncharacterized protein</fullName>
    </submittedName>
</protein>
<dbReference type="Proteomes" id="UP000234585">
    <property type="component" value="Unassembled WGS sequence"/>
</dbReference>
<feature type="region of interest" description="Disordered" evidence="1">
    <location>
        <begin position="1"/>
        <end position="117"/>
    </location>
</feature>
<reference evidence="2 3" key="1">
    <citation type="submission" date="2017-12" db="EMBL/GenBank/DDBJ databases">
        <authorList>
            <consortium name="DOE Joint Genome Institute"/>
            <person name="Haridas S."/>
            <person name="Kjaerbolling I."/>
            <person name="Vesth T.C."/>
            <person name="Frisvad J.C."/>
            <person name="Nybo J.L."/>
            <person name="Theobald S."/>
            <person name="Kuo A."/>
            <person name="Bowyer P."/>
            <person name="Matsuda Y."/>
            <person name="Mondo S."/>
            <person name="Lyhne E.K."/>
            <person name="Kogle M.E."/>
            <person name="Clum A."/>
            <person name="Lipzen A."/>
            <person name="Salamov A."/>
            <person name="Ngan C.Y."/>
            <person name="Daum C."/>
            <person name="Chiniquy J."/>
            <person name="Barry K."/>
            <person name="LaButti K."/>
            <person name="Simmons B.A."/>
            <person name="Magnuson J.K."/>
            <person name="Mortensen U.H."/>
            <person name="Larsen T.O."/>
            <person name="Grigoriev I.V."/>
            <person name="Baker S.E."/>
            <person name="Andersen M.R."/>
            <person name="Nordberg H.P."/>
            <person name="Cantor M.N."/>
            <person name="Hua S.X."/>
        </authorList>
    </citation>
    <scope>NUCLEOTIDE SEQUENCE [LARGE SCALE GENOMIC DNA]</scope>
    <source>
        <strain evidence="2 3">CBS 102.13</strain>
    </source>
</reference>
<feature type="compositionally biased region" description="Basic and acidic residues" evidence="1">
    <location>
        <begin position="12"/>
        <end position="28"/>
    </location>
</feature>
<name>A0A2I2F3L6_ASPCN</name>
<feature type="compositionally biased region" description="Polar residues" evidence="1">
    <location>
        <begin position="32"/>
        <end position="42"/>
    </location>
</feature>
<sequence>MQLAQSQRSTKRAQEGYKKKAQTKDPTHHQHYPTTSRPSTDSPRPLPPYKQTHPHSPHSCADPDSRTSRDTARCYSQTHPASGTQSRNYSPLRASRSGCSTHRAHTLRTGHSQGQGR</sequence>